<accession>V2UR03</accession>
<feature type="binding site" evidence="13">
    <location>
        <begin position="224"/>
        <end position="229"/>
    </location>
    <ligand>
        <name>ATP</name>
        <dbReference type="ChEBI" id="CHEBI:30616"/>
    </ligand>
</feature>
<dbReference type="SUPFAM" id="SSF53613">
    <property type="entry name" value="Ribokinase-like"/>
    <property type="match status" value="1"/>
</dbReference>
<feature type="binding site" evidence="13">
    <location>
        <position position="188"/>
    </location>
    <ligand>
        <name>ATP</name>
        <dbReference type="ChEBI" id="CHEBI:30616"/>
    </ligand>
</feature>
<comment type="similarity">
    <text evidence="1">Belongs to the carbohydrate kinase pfkB family.</text>
</comment>
<evidence type="ECO:0000256" key="1">
    <source>
        <dbReference type="ARBA" id="ARBA00005380"/>
    </source>
</evidence>
<dbReference type="PATRIC" id="fig|1341683.3.peg.1583"/>
<feature type="binding site" evidence="13">
    <location>
        <position position="250"/>
    </location>
    <ligand>
        <name>K(+)</name>
        <dbReference type="ChEBI" id="CHEBI:29103"/>
    </ligand>
</feature>
<dbReference type="InterPro" id="IPR002173">
    <property type="entry name" value="Carboh/pur_kinase_PfkB_CS"/>
</dbReference>
<evidence type="ECO:0000313" key="15">
    <source>
        <dbReference type="EMBL" id="ESK51095.1"/>
    </source>
</evidence>
<comment type="similarity">
    <text evidence="13">Belongs to the carbohydrate kinase PfkB family. Ribokinase subfamily.</text>
</comment>
<evidence type="ECO:0000256" key="6">
    <source>
        <dbReference type="ARBA" id="ARBA00022723"/>
    </source>
</evidence>
<evidence type="ECO:0000256" key="3">
    <source>
        <dbReference type="ARBA" id="ARBA00016943"/>
    </source>
</evidence>
<dbReference type="OrthoDB" id="9775849at2"/>
<feature type="binding site" evidence="13">
    <location>
        <begin position="43"/>
        <end position="47"/>
    </location>
    <ligand>
        <name>substrate</name>
    </ligand>
</feature>
<gene>
    <name evidence="13" type="primary">rbsK</name>
    <name evidence="15" type="ORF">P255_01601</name>
</gene>
<keyword evidence="7 13" id="KW-0547">Nucleotide-binding</keyword>
<evidence type="ECO:0000256" key="13">
    <source>
        <dbReference type="HAMAP-Rule" id="MF_01987"/>
    </source>
</evidence>
<dbReference type="CDD" id="cd01174">
    <property type="entry name" value="ribokinase"/>
    <property type="match status" value="1"/>
</dbReference>
<dbReference type="GO" id="GO:0019303">
    <property type="term" value="P:D-ribose catabolic process"/>
    <property type="evidence" value="ECO:0007669"/>
    <property type="project" value="UniProtKB-UniRule"/>
</dbReference>
<feature type="binding site" evidence="13">
    <location>
        <position position="291"/>
    </location>
    <ligand>
        <name>K(+)</name>
        <dbReference type="ChEBI" id="CHEBI:29103"/>
    </ligand>
</feature>
<keyword evidence="10 13" id="KW-0460">Magnesium</keyword>
<evidence type="ECO:0000256" key="8">
    <source>
        <dbReference type="ARBA" id="ARBA00022777"/>
    </source>
</evidence>
<dbReference type="InterPro" id="IPR011611">
    <property type="entry name" value="PfkB_dom"/>
</dbReference>
<dbReference type="PANTHER" id="PTHR10584:SF166">
    <property type="entry name" value="RIBOKINASE"/>
    <property type="match status" value="1"/>
</dbReference>
<dbReference type="Proteomes" id="UP000018418">
    <property type="component" value="Unassembled WGS sequence"/>
</dbReference>
<dbReference type="GO" id="GO:0005829">
    <property type="term" value="C:cytosol"/>
    <property type="evidence" value="ECO:0007669"/>
    <property type="project" value="TreeGrafter"/>
</dbReference>
<dbReference type="UniPathway" id="UPA00916">
    <property type="reaction ID" value="UER00889"/>
</dbReference>
<dbReference type="NCBIfam" id="NF008353">
    <property type="entry name" value="PRK11142.1"/>
    <property type="match status" value="1"/>
</dbReference>
<keyword evidence="16" id="KW-1185">Reference proteome</keyword>
<evidence type="ECO:0000256" key="5">
    <source>
        <dbReference type="ARBA" id="ARBA00022679"/>
    </source>
</evidence>
<evidence type="ECO:0000256" key="11">
    <source>
        <dbReference type="ARBA" id="ARBA00022958"/>
    </source>
</evidence>
<name>V2UR03_9GAMM</name>
<keyword evidence="6 13" id="KW-0479">Metal-binding</keyword>
<dbReference type="InterPro" id="IPR029056">
    <property type="entry name" value="Ribokinase-like"/>
</dbReference>
<comment type="caution">
    <text evidence="13">Lacks conserved residue(s) required for the propagation of feature annotation.</text>
</comment>
<dbReference type="FunFam" id="3.40.1190.20:FF:000012">
    <property type="entry name" value="Ribokinase"/>
    <property type="match status" value="1"/>
</dbReference>
<dbReference type="GO" id="GO:0005524">
    <property type="term" value="F:ATP binding"/>
    <property type="evidence" value="ECO:0007669"/>
    <property type="project" value="UniProtKB-UniRule"/>
</dbReference>
<feature type="domain" description="Carbohydrate kinase PfkB" evidence="14">
    <location>
        <begin position="6"/>
        <end position="298"/>
    </location>
</feature>
<dbReference type="HOGENOM" id="CLU_027634_2_0_6"/>
<keyword evidence="12 13" id="KW-0119">Carbohydrate metabolism</keyword>
<dbReference type="STRING" id="396323.VH98_02955"/>
<dbReference type="RefSeq" id="WP_004900625.1">
    <property type="nucleotide sequence ID" value="NZ_BBTI01000002.1"/>
</dbReference>
<dbReference type="PRINTS" id="PR00990">
    <property type="entry name" value="RIBOKINASE"/>
</dbReference>
<feature type="active site" description="Proton acceptor" evidence="13">
    <location>
        <position position="256"/>
    </location>
</feature>
<keyword evidence="8 13" id="KW-0418">Kinase</keyword>
<comment type="catalytic activity">
    <reaction evidence="13">
        <text>D-ribose + ATP = D-ribose 5-phosphate + ADP + H(+)</text>
        <dbReference type="Rhea" id="RHEA:13697"/>
        <dbReference type="ChEBI" id="CHEBI:15378"/>
        <dbReference type="ChEBI" id="CHEBI:30616"/>
        <dbReference type="ChEBI" id="CHEBI:47013"/>
        <dbReference type="ChEBI" id="CHEBI:78346"/>
        <dbReference type="ChEBI" id="CHEBI:456216"/>
        <dbReference type="EC" id="2.7.1.15"/>
    </reaction>
</comment>
<dbReference type="GO" id="GO:0004747">
    <property type="term" value="F:ribokinase activity"/>
    <property type="evidence" value="ECO:0007669"/>
    <property type="project" value="UniProtKB-UniRule"/>
</dbReference>
<dbReference type="InterPro" id="IPR011877">
    <property type="entry name" value="Ribokinase"/>
</dbReference>
<dbReference type="GO" id="GO:0046872">
    <property type="term" value="F:metal ion binding"/>
    <property type="evidence" value="ECO:0007669"/>
    <property type="project" value="UniProtKB-KW"/>
</dbReference>
<comment type="function">
    <text evidence="13">Catalyzes the phosphorylation of ribose at O-5 in a reaction requiring ATP and magnesium. The resulting D-ribose-5-phosphate can then be used either for sythesis of nucleotides, histidine, and tryptophan, or as a component of the pentose phosphate pathway.</text>
</comment>
<dbReference type="Pfam" id="PF00294">
    <property type="entry name" value="PfkB"/>
    <property type="match status" value="1"/>
</dbReference>
<dbReference type="InterPro" id="IPR002139">
    <property type="entry name" value="Ribo/fructo_kinase"/>
</dbReference>
<evidence type="ECO:0000256" key="7">
    <source>
        <dbReference type="ARBA" id="ARBA00022741"/>
    </source>
</evidence>
<dbReference type="PROSITE" id="PS00584">
    <property type="entry name" value="PFKB_KINASES_2"/>
    <property type="match status" value="1"/>
</dbReference>
<dbReference type="HAMAP" id="MF_01987">
    <property type="entry name" value="Ribokinase"/>
    <property type="match status" value="1"/>
</dbReference>
<dbReference type="PANTHER" id="PTHR10584">
    <property type="entry name" value="SUGAR KINASE"/>
    <property type="match status" value="1"/>
</dbReference>
<comment type="cofactor">
    <cofactor evidence="13">
        <name>Mg(2+)</name>
        <dbReference type="ChEBI" id="CHEBI:18420"/>
    </cofactor>
    <text evidence="13">Requires a divalent cation, most likely magnesium in vivo, as an electrophilic catalyst to aid phosphoryl group transfer. It is the chelate of the metal and the nucleotide that is the actual substrate.</text>
</comment>
<evidence type="ECO:0000256" key="2">
    <source>
        <dbReference type="ARBA" id="ARBA00012035"/>
    </source>
</evidence>
<comment type="pathway">
    <text evidence="13">Carbohydrate metabolism; D-ribose degradation; D-ribose 5-phosphate from beta-D-ribopyranose: step 2/2.</text>
</comment>
<dbReference type="EC" id="2.7.1.15" evidence="2 13"/>
<feature type="binding site" evidence="13">
    <location>
        <position position="295"/>
    </location>
    <ligand>
        <name>K(+)</name>
        <dbReference type="ChEBI" id="CHEBI:29103"/>
    </ligand>
</feature>
<dbReference type="Gene3D" id="3.40.1190.20">
    <property type="match status" value="1"/>
</dbReference>
<comment type="caution">
    <text evidence="15">The sequence shown here is derived from an EMBL/GenBank/DDBJ whole genome shotgun (WGS) entry which is preliminary data.</text>
</comment>
<proteinExistence type="inferred from homology"/>
<feature type="binding site" evidence="13">
    <location>
        <position position="252"/>
    </location>
    <ligand>
        <name>K(+)</name>
        <dbReference type="ChEBI" id="CHEBI:29103"/>
    </ligand>
</feature>
<comment type="activity regulation">
    <text evidence="13">Activated by a monovalent cation that binds near, but not in, the active site. The most likely occupant of the site in vivo is potassium. Ion binding induces a conformational change that may alter substrate affinity.</text>
</comment>
<sequence>MNNNHKQLVVLGSINVDHLLNVHKFPQAGETVTGTHYQLAFGGKGANQAVAASRSGANTQFLACLGSDAIAQDILAQFVQDGMNTEAVCQIPEQNTGVALIFVNNQAENCIGIYAGANASLSPQYVAQHAEKIRCADALLLQLETPLESLIDAVKIAKAANTIVVLNPAPAQKLPEDFLQQIDLITPNETEASALTGIQVYDLQSAEQAAQHLHQQGVGMVIITLGEQGIWLSQQGQGQHIPAFKVHAVDTTGAGDTFNGALMTALLEDQNLLDASYFASAAAALAVTHAGAQPSIPWRVQIDEFLEELKEQD</sequence>
<evidence type="ECO:0000256" key="9">
    <source>
        <dbReference type="ARBA" id="ARBA00022840"/>
    </source>
</evidence>
<protein>
    <recommendedName>
        <fullName evidence="3 13">Ribokinase</fullName>
        <shortName evidence="13">RK</shortName>
        <ecNumber evidence="2 13">2.7.1.15</ecNumber>
    </recommendedName>
</protein>
<organism evidence="15 16">
    <name type="scientific">Acinetobacter brisouii CIP 110357</name>
    <dbReference type="NCBI Taxonomy" id="1341683"/>
    <lineage>
        <taxon>Bacteria</taxon>
        <taxon>Pseudomonadati</taxon>
        <taxon>Pseudomonadota</taxon>
        <taxon>Gammaproteobacteria</taxon>
        <taxon>Moraxellales</taxon>
        <taxon>Moraxellaceae</taxon>
        <taxon>Acinetobacter</taxon>
    </lineage>
</organism>
<feature type="binding site" evidence="13">
    <location>
        <position position="286"/>
    </location>
    <ligand>
        <name>K(+)</name>
        <dbReference type="ChEBI" id="CHEBI:29103"/>
    </ligand>
</feature>
<keyword evidence="5 13" id="KW-0808">Transferase</keyword>
<keyword evidence="11 13" id="KW-0630">Potassium</keyword>
<feature type="binding site" evidence="13">
    <location>
        <begin position="15"/>
        <end position="17"/>
    </location>
    <ligand>
        <name>substrate</name>
    </ligand>
</feature>
<feature type="binding site" evidence="13">
    <location>
        <position position="289"/>
    </location>
    <ligand>
        <name>K(+)</name>
        <dbReference type="ChEBI" id="CHEBI:29103"/>
    </ligand>
</feature>
<evidence type="ECO:0000256" key="12">
    <source>
        <dbReference type="ARBA" id="ARBA00023277"/>
    </source>
</evidence>
<comment type="subcellular location">
    <subcellularLocation>
        <location evidence="13">Cytoplasm</location>
    </subcellularLocation>
</comment>
<dbReference type="NCBIfam" id="TIGR02152">
    <property type="entry name" value="D_ribokin_bact"/>
    <property type="match status" value="1"/>
</dbReference>
<feature type="binding site" evidence="13">
    <location>
        <position position="144"/>
    </location>
    <ligand>
        <name>substrate</name>
    </ligand>
</feature>
<evidence type="ECO:0000259" key="14">
    <source>
        <dbReference type="Pfam" id="PF00294"/>
    </source>
</evidence>
<keyword evidence="9 13" id="KW-0067">ATP-binding</keyword>
<dbReference type="AlphaFoldDB" id="V2UR03"/>
<feature type="binding site" evidence="13">
    <location>
        <position position="256"/>
    </location>
    <ligand>
        <name>substrate</name>
    </ligand>
</feature>
<reference evidence="15 16" key="1">
    <citation type="submission" date="2013-10" db="EMBL/GenBank/DDBJ databases">
        <title>The Genome Sequence of Acinetobacter brisouii CIP 110357.</title>
        <authorList>
            <consortium name="The Broad Institute Genomics Platform"/>
            <consortium name="The Broad Institute Genome Sequencing Center for Infectious Disease"/>
            <person name="Cerqueira G."/>
            <person name="Feldgarden M."/>
            <person name="Courvalin P."/>
            <person name="Grillot-Courvalin C."/>
            <person name="Clermont D."/>
            <person name="Rocha E."/>
            <person name="Yoon E.-J."/>
            <person name="Nemec A."/>
            <person name="Young S.K."/>
            <person name="Zeng Q."/>
            <person name="Gargeya S."/>
            <person name="Fitzgerald M."/>
            <person name="Abouelleil A."/>
            <person name="Alvarado L."/>
            <person name="Berlin A.M."/>
            <person name="Chapman S.B."/>
            <person name="Gainer-Dewar J."/>
            <person name="Goldberg J."/>
            <person name="Gnerre S."/>
            <person name="Griggs A."/>
            <person name="Gujja S."/>
            <person name="Hansen M."/>
            <person name="Howarth C."/>
            <person name="Imamovic A."/>
            <person name="Ireland A."/>
            <person name="Larimer J."/>
            <person name="McCowan C."/>
            <person name="Murphy C."/>
            <person name="Pearson M."/>
            <person name="Poon T.W."/>
            <person name="Priest M."/>
            <person name="Roberts A."/>
            <person name="Saif S."/>
            <person name="Shea T."/>
            <person name="Sykes S."/>
            <person name="Wortman J."/>
            <person name="Nusbaum C."/>
            <person name="Birren B."/>
        </authorList>
    </citation>
    <scope>NUCLEOTIDE SEQUENCE [LARGE SCALE GENOMIC DNA]</scope>
    <source>
        <strain evidence="15 16">CIP 110357</strain>
    </source>
</reference>
<evidence type="ECO:0000256" key="10">
    <source>
        <dbReference type="ARBA" id="ARBA00022842"/>
    </source>
</evidence>
<evidence type="ECO:0000256" key="4">
    <source>
        <dbReference type="ARBA" id="ARBA00022490"/>
    </source>
</evidence>
<comment type="subunit">
    <text evidence="13">Homodimer.</text>
</comment>
<feature type="binding site" evidence="13">
    <location>
        <begin position="255"/>
        <end position="256"/>
    </location>
    <ligand>
        <name>ATP</name>
        <dbReference type="ChEBI" id="CHEBI:30616"/>
    </ligand>
</feature>
<keyword evidence="4 13" id="KW-0963">Cytoplasm</keyword>
<dbReference type="EMBL" id="AYEU01000006">
    <property type="protein sequence ID" value="ESK51095.1"/>
    <property type="molecule type" value="Genomic_DNA"/>
</dbReference>
<evidence type="ECO:0000313" key="16">
    <source>
        <dbReference type="Proteomes" id="UP000018418"/>
    </source>
</evidence>